<reference evidence="1" key="1">
    <citation type="submission" date="2022-08" db="EMBL/GenBank/DDBJ databases">
        <authorList>
            <consortium name="DOE Joint Genome Institute"/>
            <person name="Min B."/>
            <person name="Sierra-Patev S."/>
            <person name="Naranjo-Ortiz M."/>
            <person name="Looney B."/>
            <person name="Konkel Z."/>
            <person name="Slot J.C."/>
            <person name="Sakamoto Y."/>
            <person name="Steenwyk J.L."/>
            <person name="Rokas A."/>
            <person name="Carro J."/>
            <person name="Camarero S."/>
            <person name="Ferreira P."/>
            <person name="Molpeceres G."/>
            <person name="Ruiz-duenas F.J."/>
            <person name="Serrano A."/>
            <person name="Henrissat B."/>
            <person name="Drula E."/>
            <person name="Hughes K.W."/>
            <person name="Mata J.L."/>
            <person name="Ishikawa N.K."/>
            <person name="Vargas-Isla R."/>
            <person name="Ushijima S."/>
            <person name="Smith C.A."/>
            <person name="Ahrendt S."/>
            <person name="Andreopoulos W."/>
            <person name="He G."/>
            <person name="LaButti K."/>
            <person name="Lipzen A."/>
            <person name="Ng V."/>
            <person name="Riley R."/>
            <person name="Sandor L."/>
            <person name="Barry K."/>
            <person name="Martinez A.T."/>
            <person name="Xiao Y."/>
            <person name="Gibbons J.G."/>
            <person name="Terashima K."/>
            <person name="Hibbett D.S."/>
            <person name="Grigoriev I.V."/>
        </authorList>
    </citation>
    <scope>NUCLEOTIDE SEQUENCE</scope>
    <source>
        <strain evidence="1">ET3784</strain>
    </source>
</reference>
<gene>
    <name evidence="1" type="ORF">DFJ43DRAFT_1160554</name>
</gene>
<comment type="caution">
    <text evidence="1">The sequence shown here is derived from an EMBL/GenBank/DDBJ whole genome shotgun (WGS) entry which is preliminary data.</text>
</comment>
<accession>A0AA38J301</accession>
<dbReference type="Proteomes" id="UP001176059">
    <property type="component" value="Unassembled WGS sequence"/>
</dbReference>
<proteinExistence type="predicted"/>
<sequence>MVITVEYACRNCPPNQCDWKEKKLVLKMSFPSKTRVSDRTFVDRCKELAQGQHAWVSNHLPNIIRSFDIPFRDGSPQDNFKKKFGDDYEMRVMRGIILEELQPLLSVKTAKECAQVFYDIQVIRCEFSIYIKHSHPTRYTFQPTTGFRNTIKSSMAMTAKGISREKNGTKYGVLNARNLAIWLNDQRDGLTSQYTGTKPYMAHEQHSVEWKACLFSRPDQTFPRPEYLNYRYEEWHQSDDEFLYAKKSIVLNDDDWEPLVTTFFSGFLLWLISFQDSLQSAFVDYRS</sequence>
<name>A0AA38J301_9AGAR</name>
<organism evidence="1 2">
    <name type="scientific">Lentinula guzmanii</name>
    <dbReference type="NCBI Taxonomy" id="2804957"/>
    <lineage>
        <taxon>Eukaryota</taxon>
        <taxon>Fungi</taxon>
        <taxon>Dikarya</taxon>
        <taxon>Basidiomycota</taxon>
        <taxon>Agaricomycotina</taxon>
        <taxon>Agaricomycetes</taxon>
        <taxon>Agaricomycetidae</taxon>
        <taxon>Agaricales</taxon>
        <taxon>Marasmiineae</taxon>
        <taxon>Omphalotaceae</taxon>
        <taxon>Lentinula</taxon>
    </lineage>
</organism>
<dbReference type="AlphaFoldDB" id="A0AA38J301"/>
<evidence type="ECO:0000313" key="2">
    <source>
        <dbReference type="Proteomes" id="UP001176059"/>
    </source>
</evidence>
<evidence type="ECO:0000313" key="1">
    <source>
        <dbReference type="EMBL" id="KAJ3715258.1"/>
    </source>
</evidence>
<protein>
    <submittedName>
        <fullName evidence="1">Uncharacterized protein</fullName>
    </submittedName>
</protein>
<reference evidence="1" key="2">
    <citation type="journal article" date="2023" name="Proc. Natl. Acad. Sci. U.S.A.">
        <title>A global phylogenomic analysis of the shiitake genus Lentinula.</title>
        <authorList>
            <person name="Sierra-Patev S."/>
            <person name="Min B."/>
            <person name="Naranjo-Ortiz M."/>
            <person name="Looney B."/>
            <person name="Konkel Z."/>
            <person name="Slot J.C."/>
            <person name="Sakamoto Y."/>
            <person name="Steenwyk J.L."/>
            <person name="Rokas A."/>
            <person name="Carro J."/>
            <person name="Camarero S."/>
            <person name="Ferreira P."/>
            <person name="Molpeceres G."/>
            <person name="Ruiz-Duenas F.J."/>
            <person name="Serrano A."/>
            <person name="Henrissat B."/>
            <person name="Drula E."/>
            <person name="Hughes K.W."/>
            <person name="Mata J.L."/>
            <person name="Ishikawa N.K."/>
            <person name="Vargas-Isla R."/>
            <person name="Ushijima S."/>
            <person name="Smith C.A."/>
            <person name="Donoghue J."/>
            <person name="Ahrendt S."/>
            <person name="Andreopoulos W."/>
            <person name="He G."/>
            <person name="LaButti K."/>
            <person name="Lipzen A."/>
            <person name="Ng V."/>
            <person name="Riley R."/>
            <person name="Sandor L."/>
            <person name="Barry K."/>
            <person name="Martinez A.T."/>
            <person name="Xiao Y."/>
            <person name="Gibbons J.G."/>
            <person name="Terashima K."/>
            <person name="Grigoriev I.V."/>
            <person name="Hibbett D."/>
        </authorList>
    </citation>
    <scope>NUCLEOTIDE SEQUENCE</scope>
    <source>
        <strain evidence="1">ET3784</strain>
    </source>
</reference>
<keyword evidence="2" id="KW-1185">Reference proteome</keyword>
<dbReference type="EMBL" id="JANVFO010000086">
    <property type="protein sequence ID" value="KAJ3715258.1"/>
    <property type="molecule type" value="Genomic_DNA"/>
</dbReference>